<keyword evidence="4" id="KW-0574">Periplasm</keyword>
<evidence type="ECO:0000256" key="6">
    <source>
        <dbReference type="SAM" id="SignalP"/>
    </source>
</evidence>
<name>A0A2A6RL04_9CHLR</name>
<accession>A0A2A6RL04</accession>
<feature type="binding site" evidence="5">
    <location>
        <begin position="195"/>
        <end position="198"/>
    </location>
    <ligand>
        <name>spermidine</name>
        <dbReference type="ChEBI" id="CHEBI:57834"/>
    </ligand>
</feature>
<dbReference type="PROSITE" id="PS51257">
    <property type="entry name" value="PROKAR_LIPOPROTEIN"/>
    <property type="match status" value="1"/>
</dbReference>
<comment type="subcellular location">
    <subcellularLocation>
        <location evidence="1">Periplasm</location>
    </subcellularLocation>
</comment>
<evidence type="ECO:0000256" key="3">
    <source>
        <dbReference type="ARBA" id="ARBA00022729"/>
    </source>
</evidence>
<dbReference type="GO" id="GO:0019808">
    <property type="term" value="F:polyamine binding"/>
    <property type="evidence" value="ECO:0007669"/>
    <property type="project" value="InterPro"/>
</dbReference>
<dbReference type="PIRSF" id="PIRSF019574">
    <property type="entry name" value="Periplasmic_polyamine_BP"/>
    <property type="match status" value="1"/>
</dbReference>
<dbReference type="OrthoDB" id="9769319at2"/>
<protein>
    <submittedName>
        <fullName evidence="7">ABC transporter substrate-binding protein</fullName>
    </submittedName>
</protein>
<dbReference type="GO" id="GO:0042597">
    <property type="term" value="C:periplasmic space"/>
    <property type="evidence" value="ECO:0007669"/>
    <property type="project" value="UniProtKB-SubCell"/>
</dbReference>
<feature type="chain" id="PRO_5012540580" evidence="6">
    <location>
        <begin position="28"/>
        <end position="382"/>
    </location>
</feature>
<comment type="caution">
    <text evidence="7">The sequence shown here is derived from an EMBL/GenBank/DDBJ whole genome shotgun (WGS) entry which is preliminary data.</text>
</comment>
<dbReference type="Pfam" id="PF13416">
    <property type="entry name" value="SBP_bac_8"/>
    <property type="match status" value="1"/>
</dbReference>
<evidence type="ECO:0000313" key="7">
    <source>
        <dbReference type="EMBL" id="PDW03613.1"/>
    </source>
</evidence>
<dbReference type="InterPro" id="IPR001188">
    <property type="entry name" value="Sperm_putr-bd"/>
</dbReference>
<dbReference type="PANTHER" id="PTHR30222">
    <property type="entry name" value="SPERMIDINE/PUTRESCINE-BINDING PERIPLASMIC PROTEIN"/>
    <property type="match status" value="1"/>
</dbReference>
<dbReference type="Gene3D" id="3.40.190.10">
    <property type="entry name" value="Periplasmic binding protein-like II"/>
    <property type="match status" value="2"/>
</dbReference>
<dbReference type="RefSeq" id="WP_097643575.1">
    <property type="nucleotide sequence ID" value="NZ_NQWI01000026.1"/>
</dbReference>
<dbReference type="InterPro" id="IPR006059">
    <property type="entry name" value="SBP"/>
</dbReference>
<evidence type="ECO:0000256" key="2">
    <source>
        <dbReference type="ARBA" id="ARBA00022448"/>
    </source>
</evidence>
<keyword evidence="3 6" id="KW-0732">Signal</keyword>
<evidence type="ECO:0000256" key="4">
    <source>
        <dbReference type="ARBA" id="ARBA00022764"/>
    </source>
</evidence>
<dbReference type="EMBL" id="NQWI01000026">
    <property type="protein sequence ID" value="PDW03613.1"/>
    <property type="molecule type" value="Genomic_DNA"/>
</dbReference>
<keyword evidence="2" id="KW-0813">Transport</keyword>
<dbReference type="PRINTS" id="PR00909">
    <property type="entry name" value="SPERMDNBNDNG"/>
</dbReference>
<dbReference type="PANTHER" id="PTHR30222:SF17">
    <property type="entry name" value="SPERMIDINE_PUTRESCINE-BINDING PERIPLASMIC PROTEIN"/>
    <property type="match status" value="1"/>
</dbReference>
<sequence length="382" mass="42487">MTPFRSLFCLLLLLPLLVACGSEPTTAPPPPALEATDSTGLEDGVDRAQLASELYFYNWGDFIDMDTLAQFEAEYGVRVIYDLYDSNEDMIAQVRTGNSGYDIVVPSDYAVQMLIEEGLLQPLELERLDNLRHIDPDYLNTYFDPGNRYSVPYMFGLTGIVYNREFFPEGVESWAALFDPAQLEAIRGRFSMLDDERETPGAALKYLGYSYNTTEPEALQQAQELLITQKPFLAAYNSADVNRKMASGEYVIAHSWSGSAMQARLGLEGEFSGNPAINFVIPQEGGAIWMDNLAILSESANAYTAHVFINFLLRPEIAAQNADYVGYITPNEAAIPLMSEEVQALYAAGFAPDDALLTRLEWIERTEATAVFSDLWTVVKGE</sequence>
<feature type="binding site" evidence="5">
    <location>
        <position position="109"/>
    </location>
    <ligand>
        <name>spermidine</name>
        <dbReference type="ChEBI" id="CHEBI:57834"/>
    </ligand>
</feature>
<evidence type="ECO:0000256" key="1">
    <source>
        <dbReference type="ARBA" id="ARBA00004418"/>
    </source>
</evidence>
<evidence type="ECO:0000313" key="8">
    <source>
        <dbReference type="Proteomes" id="UP000220527"/>
    </source>
</evidence>
<reference evidence="8" key="1">
    <citation type="submission" date="2017-08" db="EMBL/GenBank/DDBJ databases">
        <authorList>
            <person name="Grouzdev D.S."/>
            <person name="Gaisin V.A."/>
            <person name="Rysina M.S."/>
            <person name="Gorlenko V.M."/>
        </authorList>
    </citation>
    <scope>NUCLEOTIDE SEQUENCE [LARGE SCALE GENOMIC DNA]</scope>
    <source>
        <strain evidence="8">Kir15-3F</strain>
    </source>
</reference>
<organism evidence="7 8">
    <name type="scientific">Candidatus Viridilinea mediisalina</name>
    <dbReference type="NCBI Taxonomy" id="2024553"/>
    <lineage>
        <taxon>Bacteria</taxon>
        <taxon>Bacillati</taxon>
        <taxon>Chloroflexota</taxon>
        <taxon>Chloroflexia</taxon>
        <taxon>Chloroflexales</taxon>
        <taxon>Chloroflexineae</taxon>
        <taxon>Oscillochloridaceae</taxon>
        <taxon>Candidatus Viridilinea</taxon>
    </lineage>
</organism>
<dbReference type="AlphaFoldDB" id="A0A2A6RL04"/>
<keyword evidence="8" id="KW-1185">Reference proteome</keyword>
<dbReference type="SUPFAM" id="SSF53850">
    <property type="entry name" value="Periplasmic binding protein-like II"/>
    <property type="match status" value="1"/>
</dbReference>
<proteinExistence type="predicted"/>
<dbReference type="CDD" id="cd13590">
    <property type="entry name" value="PBP2_PotD_PotF_like"/>
    <property type="match status" value="1"/>
</dbReference>
<feature type="signal peptide" evidence="6">
    <location>
        <begin position="1"/>
        <end position="27"/>
    </location>
</feature>
<dbReference type="Proteomes" id="UP000220527">
    <property type="component" value="Unassembled WGS sequence"/>
</dbReference>
<gene>
    <name evidence="7" type="ORF">CJ255_08055</name>
</gene>
<evidence type="ECO:0000256" key="5">
    <source>
        <dbReference type="PIRSR" id="PIRSR019574-1"/>
    </source>
</evidence>
<dbReference type="GO" id="GO:0015846">
    <property type="term" value="P:polyamine transport"/>
    <property type="evidence" value="ECO:0007669"/>
    <property type="project" value="InterPro"/>
</dbReference>